<organism evidence="1 2">
    <name type="scientific">Naumovozyma dairenensis (strain ATCC 10597 / BCRC 20456 / CBS 421 / NBRC 0211 / NRRL Y-12639)</name>
    <name type="common">Saccharomyces dairenensis</name>
    <dbReference type="NCBI Taxonomy" id="1071378"/>
    <lineage>
        <taxon>Eukaryota</taxon>
        <taxon>Fungi</taxon>
        <taxon>Dikarya</taxon>
        <taxon>Ascomycota</taxon>
        <taxon>Saccharomycotina</taxon>
        <taxon>Saccharomycetes</taxon>
        <taxon>Saccharomycetales</taxon>
        <taxon>Saccharomycetaceae</taxon>
        <taxon>Naumovozyma</taxon>
    </lineage>
</organism>
<dbReference type="RefSeq" id="XP_003671029.2">
    <property type="nucleotide sequence ID" value="XM_003670981.2"/>
</dbReference>
<dbReference type="AlphaFoldDB" id="G0WDC5"/>
<dbReference type="GeneID" id="11495698"/>
<dbReference type="Proteomes" id="UP000000689">
    <property type="component" value="Chromosome 7"/>
</dbReference>
<evidence type="ECO:0000313" key="2">
    <source>
        <dbReference type="Proteomes" id="UP000000689"/>
    </source>
</evidence>
<dbReference type="KEGG" id="ndi:NDAI_0G00100"/>
<keyword evidence="2" id="KW-1185">Reference proteome</keyword>
<protein>
    <submittedName>
        <fullName evidence="1">Uncharacterized protein</fullName>
    </submittedName>
</protein>
<proteinExistence type="predicted"/>
<evidence type="ECO:0000313" key="1">
    <source>
        <dbReference type="EMBL" id="CCD25786.2"/>
    </source>
</evidence>
<reference evidence="1 2" key="1">
    <citation type="journal article" date="2011" name="Proc. Natl. Acad. Sci. U.S.A.">
        <title>Evolutionary erosion of yeast sex chromosomes by mating-type switching accidents.</title>
        <authorList>
            <person name="Gordon J.L."/>
            <person name="Armisen D."/>
            <person name="Proux-Wera E."/>
            <person name="Oheigeartaigh S.S."/>
            <person name="Byrne K.P."/>
            <person name="Wolfe K.H."/>
        </authorList>
    </citation>
    <scope>NUCLEOTIDE SEQUENCE [LARGE SCALE GENOMIC DNA]</scope>
    <source>
        <strain evidence="2">ATCC 10597 / BCRC 20456 / CBS 421 / NBRC 0211 / NRRL Y-12639</strain>
    </source>
</reference>
<name>G0WDC5_NAUDC</name>
<dbReference type="OrthoDB" id="4068483at2759"/>
<dbReference type="eggNOG" id="ENOG502S3A3">
    <property type="taxonomic scope" value="Eukaryota"/>
</dbReference>
<sequence length="307" mass="34885">MPSLQVFFAYASFVQAAFPFYDEIRLGLHAAYWYFEPESPVLTDLAFWGSFAEGSITSVREIMNTCRVCEQDDKEPNWDCRDSALALVKTLVMNVITICVGWKHAGRPNGSMEGADTTAIAKRDLSNLCSADSGDFVQDCVDVWLTDYLNTNYPEHWSVIGNSLVKRDENIGGIHVKNHNDSMVYHLLFKPNTVGNGAVAMKPLYREQSGNLTKRDYPLYAPSCSSYLVADYCANQSKWGGVYDSGEMENMLNEIYTNDFDGTWTADYYKLYTKEQDDKTQDWELSWRTYEAKVGNSIYWSQCDTGH</sequence>
<dbReference type="TCDB" id="1.C.6.1.4">
    <property type="family name" value="the yeast killer toxin k1 (ykt-k1) family"/>
</dbReference>
<dbReference type="HOGENOM" id="CLU_078040_0_0_1"/>
<gene>
    <name evidence="1" type="primary">NDAI0G00100</name>
    <name evidence="1" type="ordered locus">NDAI_0G00100</name>
</gene>
<dbReference type="EMBL" id="HE580273">
    <property type="protein sequence ID" value="CCD25786.2"/>
    <property type="molecule type" value="Genomic_DNA"/>
</dbReference>
<dbReference type="OMA" id="MNVITIC"/>
<accession>G0WDC5</accession>